<keyword evidence="14" id="KW-0573">Peptidoglycan synthesis</keyword>
<feature type="transmembrane region" description="Helical" evidence="14">
    <location>
        <begin position="90"/>
        <end position="109"/>
    </location>
</feature>
<keyword evidence="7 14" id="KW-0378">Hydrolase</keyword>
<comment type="similarity">
    <text evidence="2 14">Belongs to the UppP family.</text>
</comment>
<accession>A0A179B8Q4</accession>
<keyword evidence="14" id="KW-0961">Cell wall biogenesis/degradation</keyword>
<dbReference type="RefSeq" id="WP_064219783.1">
    <property type="nucleotide sequence ID" value="NZ_LVXZ01000175.1"/>
</dbReference>
<evidence type="ECO:0000256" key="6">
    <source>
        <dbReference type="ARBA" id="ARBA00022692"/>
    </source>
</evidence>
<keyword evidence="16" id="KW-1185">Reference proteome</keyword>
<dbReference type="AlphaFoldDB" id="A0A179B8Q4"/>
<sequence>MTQHIYLLFLAVLQGVTELFPISSLGHVILVPALLHWPINRDAEWFLPFVVVLHLATATALLLFFWRDWAALLGGFIRARGHSSNPQSRLLWILFIASIPAGLLGLALAHKIKDLFGGFTFAAVALMINGIMLIWGDRLRARQPSHSLDNLSWIRAIGIGFAQSLALIPGFSRSGATLVAGIGVGLDYENSAKFSFLLATPIIAAAGLLEVPKLLHAQLPSGLMDTIFLAGLLSGICAWASVWFLMHYFHRHEVKALRPFGIYCIAFGALALIAAWASP</sequence>
<dbReference type="OrthoDB" id="9808289at2"/>
<dbReference type="NCBIfam" id="NF001397">
    <property type="entry name" value="PRK00281.3-4"/>
    <property type="match status" value="1"/>
</dbReference>
<name>A0A179B8Q4_ACIFR</name>
<dbReference type="GO" id="GO:0071555">
    <property type="term" value="P:cell wall organization"/>
    <property type="evidence" value="ECO:0007669"/>
    <property type="project" value="UniProtKB-KW"/>
</dbReference>
<dbReference type="InterPro" id="IPR003824">
    <property type="entry name" value="UppP"/>
</dbReference>
<dbReference type="PANTHER" id="PTHR30622">
    <property type="entry name" value="UNDECAPRENYL-DIPHOSPHATASE"/>
    <property type="match status" value="1"/>
</dbReference>
<gene>
    <name evidence="14" type="primary">uppP</name>
    <name evidence="15" type="ORF">A4H96_11835</name>
</gene>
<keyword evidence="8 14" id="KW-1133">Transmembrane helix</keyword>
<dbReference type="HAMAP" id="MF_01006">
    <property type="entry name" value="Undec_diphosphatase"/>
    <property type="match status" value="1"/>
</dbReference>
<feature type="transmembrane region" description="Helical" evidence="14">
    <location>
        <begin position="7"/>
        <end position="33"/>
    </location>
</feature>
<feature type="transmembrane region" description="Helical" evidence="14">
    <location>
        <begin position="45"/>
        <end position="69"/>
    </location>
</feature>
<protein>
    <recommendedName>
        <fullName evidence="4 14">Undecaprenyl-diphosphatase</fullName>
        <ecNumber evidence="3 14">3.6.1.27</ecNumber>
    </recommendedName>
    <alternativeName>
        <fullName evidence="12 14">Bacitracin resistance protein</fullName>
    </alternativeName>
    <alternativeName>
        <fullName evidence="11 14">Undecaprenyl pyrophosphate phosphatase</fullName>
    </alternativeName>
</protein>
<comment type="function">
    <text evidence="14">Catalyzes the dephosphorylation of undecaprenyl diphosphate (UPP). Confers resistance to bacitracin.</text>
</comment>
<dbReference type="Pfam" id="PF02673">
    <property type="entry name" value="BacA"/>
    <property type="match status" value="1"/>
</dbReference>
<evidence type="ECO:0000256" key="4">
    <source>
        <dbReference type="ARBA" id="ARBA00021581"/>
    </source>
</evidence>
<evidence type="ECO:0000256" key="8">
    <source>
        <dbReference type="ARBA" id="ARBA00022989"/>
    </source>
</evidence>
<evidence type="ECO:0000256" key="9">
    <source>
        <dbReference type="ARBA" id="ARBA00023136"/>
    </source>
</evidence>
<evidence type="ECO:0000256" key="1">
    <source>
        <dbReference type="ARBA" id="ARBA00004651"/>
    </source>
</evidence>
<dbReference type="GO" id="GO:0008360">
    <property type="term" value="P:regulation of cell shape"/>
    <property type="evidence" value="ECO:0007669"/>
    <property type="project" value="UniProtKB-KW"/>
</dbReference>
<evidence type="ECO:0000313" key="15">
    <source>
        <dbReference type="EMBL" id="OAP88082.1"/>
    </source>
</evidence>
<evidence type="ECO:0000256" key="7">
    <source>
        <dbReference type="ARBA" id="ARBA00022801"/>
    </source>
</evidence>
<feature type="transmembrane region" description="Helical" evidence="14">
    <location>
        <begin position="260"/>
        <end position="277"/>
    </location>
</feature>
<comment type="subcellular location">
    <subcellularLocation>
        <location evidence="1 14">Cell membrane</location>
        <topology evidence="1 14">Multi-pass membrane protein</topology>
    </subcellularLocation>
</comment>
<feature type="transmembrane region" description="Helical" evidence="14">
    <location>
        <begin position="194"/>
        <end position="215"/>
    </location>
</feature>
<evidence type="ECO:0000256" key="3">
    <source>
        <dbReference type="ARBA" id="ARBA00012374"/>
    </source>
</evidence>
<dbReference type="GO" id="GO:0046677">
    <property type="term" value="P:response to antibiotic"/>
    <property type="evidence" value="ECO:0007669"/>
    <property type="project" value="UniProtKB-UniRule"/>
</dbReference>
<evidence type="ECO:0000313" key="16">
    <source>
        <dbReference type="Proteomes" id="UP000078302"/>
    </source>
</evidence>
<feature type="transmembrane region" description="Helical" evidence="14">
    <location>
        <begin position="227"/>
        <end position="248"/>
    </location>
</feature>
<evidence type="ECO:0000256" key="11">
    <source>
        <dbReference type="ARBA" id="ARBA00032707"/>
    </source>
</evidence>
<evidence type="ECO:0000256" key="2">
    <source>
        <dbReference type="ARBA" id="ARBA00010621"/>
    </source>
</evidence>
<feature type="transmembrane region" description="Helical" evidence="14">
    <location>
        <begin position="115"/>
        <end position="135"/>
    </location>
</feature>
<evidence type="ECO:0000256" key="5">
    <source>
        <dbReference type="ARBA" id="ARBA00022475"/>
    </source>
</evidence>
<evidence type="ECO:0000256" key="12">
    <source>
        <dbReference type="ARBA" id="ARBA00032932"/>
    </source>
</evidence>
<dbReference type="GO" id="GO:0050380">
    <property type="term" value="F:undecaprenyl-diphosphatase activity"/>
    <property type="evidence" value="ECO:0007669"/>
    <property type="project" value="UniProtKB-UniRule"/>
</dbReference>
<evidence type="ECO:0000256" key="13">
    <source>
        <dbReference type="ARBA" id="ARBA00047594"/>
    </source>
</evidence>
<reference evidence="15 16" key="1">
    <citation type="submission" date="2016-04" db="EMBL/GenBank/DDBJ databases">
        <title>Acidithiobacillus ferrooxidans genome sequencing and assembly.</title>
        <authorList>
            <person name="Zhou Z."/>
        </authorList>
    </citation>
    <scope>NUCLEOTIDE SEQUENCE [LARGE SCALE GENOMIC DNA]</scope>
    <source>
        <strain evidence="15 16">BY0502</strain>
    </source>
</reference>
<comment type="catalytic activity">
    <reaction evidence="13 14">
        <text>di-trans,octa-cis-undecaprenyl diphosphate + H2O = di-trans,octa-cis-undecaprenyl phosphate + phosphate + H(+)</text>
        <dbReference type="Rhea" id="RHEA:28094"/>
        <dbReference type="ChEBI" id="CHEBI:15377"/>
        <dbReference type="ChEBI" id="CHEBI:15378"/>
        <dbReference type="ChEBI" id="CHEBI:43474"/>
        <dbReference type="ChEBI" id="CHEBI:58405"/>
        <dbReference type="ChEBI" id="CHEBI:60392"/>
        <dbReference type="EC" id="3.6.1.27"/>
    </reaction>
</comment>
<dbReference type="Proteomes" id="UP000078302">
    <property type="component" value="Unassembled WGS sequence"/>
</dbReference>
<dbReference type="GO" id="GO:0009252">
    <property type="term" value="P:peptidoglycan biosynthetic process"/>
    <property type="evidence" value="ECO:0007669"/>
    <property type="project" value="UniProtKB-KW"/>
</dbReference>
<keyword evidence="5 14" id="KW-1003">Cell membrane</keyword>
<keyword evidence="6 14" id="KW-0812">Transmembrane</keyword>
<dbReference type="EC" id="3.6.1.27" evidence="3 14"/>
<evidence type="ECO:0000256" key="14">
    <source>
        <dbReference type="HAMAP-Rule" id="MF_01006"/>
    </source>
</evidence>
<evidence type="ECO:0000256" key="10">
    <source>
        <dbReference type="ARBA" id="ARBA00023251"/>
    </source>
</evidence>
<proteinExistence type="inferred from homology"/>
<keyword evidence="14" id="KW-0133">Cell shape</keyword>
<comment type="miscellaneous">
    <text evidence="14">Bacitracin is thought to be involved in the inhibition of peptidoglycan synthesis by sequestering undecaprenyl diphosphate, thereby reducing the pool of lipid carrier available.</text>
</comment>
<dbReference type="GO" id="GO:0005886">
    <property type="term" value="C:plasma membrane"/>
    <property type="evidence" value="ECO:0007669"/>
    <property type="project" value="UniProtKB-SubCell"/>
</dbReference>
<keyword evidence="10 14" id="KW-0046">Antibiotic resistance</keyword>
<comment type="caution">
    <text evidence="15">The sequence shown here is derived from an EMBL/GenBank/DDBJ whole genome shotgun (WGS) entry which is preliminary data.</text>
</comment>
<dbReference type="PANTHER" id="PTHR30622:SF4">
    <property type="entry name" value="UNDECAPRENYL-DIPHOSPHATASE"/>
    <property type="match status" value="1"/>
</dbReference>
<keyword evidence="9 14" id="KW-0472">Membrane</keyword>
<dbReference type="EMBL" id="LVXZ01000175">
    <property type="protein sequence ID" value="OAP88082.1"/>
    <property type="molecule type" value="Genomic_DNA"/>
</dbReference>
<organism evidence="15 16">
    <name type="scientific">Acidithiobacillus ferrooxidans</name>
    <name type="common">Thiobacillus ferrooxidans</name>
    <dbReference type="NCBI Taxonomy" id="920"/>
    <lineage>
        <taxon>Bacteria</taxon>
        <taxon>Pseudomonadati</taxon>
        <taxon>Pseudomonadota</taxon>
        <taxon>Acidithiobacillia</taxon>
        <taxon>Acidithiobacillales</taxon>
        <taxon>Acidithiobacillaceae</taxon>
        <taxon>Acidithiobacillus</taxon>
    </lineage>
</organism>